<name>A0AAJ1AB03_RHILE</name>
<comment type="caution">
    <text evidence="1">The sequence shown here is derived from an EMBL/GenBank/DDBJ whole genome shotgun (WGS) entry which is preliminary data.</text>
</comment>
<protein>
    <submittedName>
        <fullName evidence="1">Uncharacterized protein</fullName>
    </submittedName>
</protein>
<dbReference type="AlphaFoldDB" id="A0AAJ1AB03"/>
<sequence>MIEIIEVRPPWRPADACVFDAQIGPNLRLYNLAMRRLPNGFARILAPNAYGKHSATFAPPLAAEILKALEAAMGGAQAYENDRAAA</sequence>
<reference evidence="1" key="1">
    <citation type="submission" date="2020-04" db="EMBL/GenBank/DDBJ databases">
        <title>Global-level population genomics supports evidence of horizontal gene transfer on evolution of Rhizobia in Lentils.</title>
        <authorList>
            <person name="Gai Y."/>
            <person name="Cook D."/>
            <person name="Riely B."/>
        </authorList>
    </citation>
    <scope>NUCLEOTIDE SEQUENCE</scope>
    <source>
        <strain evidence="1">Derici101B</strain>
    </source>
</reference>
<dbReference type="RefSeq" id="WP_222419790.1">
    <property type="nucleotide sequence ID" value="NZ_JAAXEP010000010.1"/>
</dbReference>
<evidence type="ECO:0000313" key="2">
    <source>
        <dbReference type="Proteomes" id="UP000825699"/>
    </source>
</evidence>
<dbReference type="EMBL" id="JAAXEP010000010">
    <property type="protein sequence ID" value="MBY5630410.1"/>
    <property type="molecule type" value="Genomic_DNA"/>
</dbReference>
<dbReference type="Proteomes" id="UP000825699">
    <property type="component" value="Unassembled WGS sequence"/>
</dbReference>
<organism evidence="1 2">
    <name type="scientific">Rhizobium leguminosarum</name>
    <dbReference type="NCBI Taxonomy" id="384"/>
    <lineage>
        <taxon>Bacteria</taxon>
        <taxon>Pseudomonadati</taxon>
        <taxon>Pseudomonadota</taxon>
        <taxon>Alphaproteobacteria</taxon>
        <taxon>Hyphomicrobiales</taxon>
        <taxon>Rhizobiaceae</taxon>
        <taxon>Rhizobium/Agrobacterium group</taxon>
        <taxon>Rhizobium</taxon>
    </lineage>
</organism>
<proteinExistence type="predicted"/>
<gene>
    <name evidence="1" type="ORF">HFO42_20185</name>
</gene>
<evidence type="ECO:0000313" key="1">
    <source>
        <dbReference type="EMBL" id="MBY5630410.1"/>
    </source>
</evidence>
<accession>A0AAJ1AB03</accession>